<dbReference type="EMBL" id="QWDC01000003">
    <property type="protein sequence ID" value="RFZ90745.1"/>
    <property type="molecule type" value="Genomic_DNA"/>
</dbReference>
<comment type="caution">
    <text evidence="4">The sequence shown here is derived from an EMBL/GenBank/DDBJ whole genome shotgun (WGS) entry which is preliminary data.</text>
</comment>
<accession>A0A372NQV1</accession>
<keyword evidence="5" id="KW-1185">Reference proteome</keyword>
<evidence type="ECO:0000256" key="3">
    <source>
        <dbReference type="SAM" id="SignalP"/>
    </source>
</evidence>
<dbReference type="OrthoDB" id="196355at2"/>
<evidence type="ECO:0000256" key="2">
    <source>
        <dbReference type="SAM" id="Phobius"/>
    </source>
</evidence>
<name>A0A372NQV1_9SPHI</name>
<dbReference type="Pfam" id="PF09935">
    <property type="entry name" value="DUF2167"/>
    <property type="match status" value="1"/>
</dbReference>
<sequence length="339" mass="37746">MKKLYALLCFSFFAITAAKAQKDSTQIQIDSLEKKFTYQHGTIKIGNGVGTITVPPGFKYLDSVQALKVLTVLWNNPKTENMTLGFIMPEKQGIMSERGYVFNIQYDAIGYVKDNDANDINYDDLMTNLKKETVEENEERTKEGYRPIELVGWAAKPFYDSNRHILHWAKEVKFGTDSINTLNYNVRVLGRKGVLVLNAISTMQDVEAVKAGVPHVLNVVNFADGYKYGDFDSGADKVAAWTIGGLVAGKILAKVGFFALILKFWKLVMLGFVAIGSFFRKLFKGRKKDEPVFVPEPAPASENTEWTADDSATEPTAEVVTEPGAEQAATPDEKTEEKK</sequence>
<keyword evidence="2" id="KW-0472">Membrane</keyword>
<proteinExistence type="predicted"/>
<protein>
    <submittedName>
        <fullName evidence="4">DUF2167 domain-containing protein</fullName>
    </submittedName>
</protein>
<dbReference type="InterPro" id="IPR018682">
    <property type="entry name" value="DUF2167_membr"/>
</dbReference>
<evidence type="ECO:0000256" key="1">
    <source>
        <dbReference type="SAM" id="MobiDB-lite"/>
    </source>
</evidence>
<feature type="region of interest" description="Disordered" evidence="1">
    <location>
        <begin position="292"/>
        <end position="339"/>
    </location>
</feature>
<organism evidence="4 5">
    <name type="scientific">Mucilaginibacter conchicola</name>
    <dbReference type="NCBI Taxonomy" id="2303333"/>
    <lineage>
        <taxon>Bacteria</taxon>
        <taxon>Pseudomonadati</taxon>
        <taxon>Bacteroidota</taxon>
        <taxon>Sphingobacteriia</taxon>
        <taxon>Sphingobacteriales</taxon>
        <taxon>Sphingobacteriaceae</taxon>
        <taxon>Mucilaginibacter</taxon>
    </lineage>
</organism>
<feature type="chain" id="PRO_5016885063" evidence="3">
    <location>
        <begin position="21"/>
        <end position="339"/>
    </location>
</feature>
<dbReference type="Proteomes" id="UP000264217">
    <property type="component" value="Unassembled WGS sequence"/>
</dbReference>
<keyword evidence="3" id="KW-0732">Signal</keyword>
<keyword evidence="2" id="KW-1133">Transmembrane helix</keyword>
<evidence type="ECO:0000313" key="5">
    <source>
        <dbReference type="Proteomes" id="UP000264217"/>
    </source>
</evidence>
<reference evidence="4 5" key="1">
    <citation type="submission" date="2018-08" db="EMBL/GenBank/DDBJ databases">
        <title>Mucilaginibacter sp. MYSH2.</title>
        <authorList>
            <person name="Seo T."/>
        </authorList>
    </citation>
    <scope>NUCLEOTIDE SEQUENCE [LARGE SCALE GENOMIC DNA]</scope>
    <source>
        <strain evidence="4 5">MYSH2</strain>
    </source>
</reference>
<dbReference type="AlphaFoldDB" id="A0A372NQV1"/>
<keyword evidence="2" id="KW-0812">Transmembrane</keyword>
<dbReference type="RefSeq" id="WP_117392950.1">
    <property type="nucleotide sequence ID" value="NZ_QWDC01000003.1"/>
</dbReference>
<gene>
    <name evidence="4" type="ORF">D0C36_17445</name>
</gene>
<feature type="signal peptide" evidence="3">
    <location>
        <begin position="1"/>
        <end position="20"/>
    </location>
</feature>
<feature type="transmembrane region" description="Helical" evidence="2">
    <location>
        <begin position="257"/>
        <end position="279"/>
    </location>
</feature>
<evidence type="ECO:0000313" key="4">
    <source>
        <dbReference type="EMBL" id="RFZ90745.1"/>
    </source>
</evidence>